<comment type="catalytic activity">
    <reaction evidence="6">
        <text>6-methylsalicylate + H(+) = 3-methylphenol + CO2</text>
        <dbReference type="Rhea" id="RHEA:23112"/>
        <dbReference type="ChEBI" id="CHEBI:15378"/>
        <dbReference type="ChEBI" id="CHEBI:16526"/>
        <dbReference type="ChEBI" id="CHEBI:17231"/>
        <dbReference type="ChEBI" id="CHEBI:36658"/>
        <dbReference type="EC" id="4.1.1.52"/>
    </reaction>
    <physiologicalReaction direction="left-to-right" evidence="6">
        <dbReference type="Rhea" id="RHEA:23113"/>
    </physiologicalReaction>
</comment>
<dbReference type="InterPro" id="IPR006680">
    <property type="entry name" value="Amidohydro-rel"/>
</dbReference>
<comment type="caution">
    <text evidence="11">The sequence shown here is derived from an EMBL/GenBank/DDBJ whole genome shotgun (WGS) entry which is preliminary data.</text>
</comment>
<comment type="similarity">
    <text evidence="1">Belongs to the metallo-dependent hydrolases superfamily. ACMSD family.</text>
</comment>
<dbReference type="GO" id="GO:0016787">
    <property type="term" value="F:hydrolase activity"/>
    <property type="evidence" value="ECO:0007669"/>
    <property type="project" value="InterPro"/>
</dbReference>
<evidence type="ECO:0000313" key="12">
    <source>
        <dbReference type="Proteomes" id="UP000078343"/>
    </source>
</evidence>
<evidence type="ECO:0000256" key="2">
    <source>
        <dbReference type="ARBA" id="ARBA00022723"/>
    </source>
</evidence>
<dbReference type="GeneID" id="30008735"/>
<dbReference type="EC" id="4.1.1.52" evidence="7"/>
<evidence type="ECO:0000256" key="5">
    <source>
        <dbReference type="ARBA" id="ARBA00023239"/>
    </source>
</evidence>
<dbReference type="PANTHER" id="PTHR21240">
    <property type="entry name" value="2-AMINO-3-CARBOXYLMUCONATE-6-SEMIALDEHYDE DECARBOXYLASE"/>
    <property type="match status" value="1"/>
</dbReference>
<dbReference type="STRING" id="1367422.A0A178ZT54"/>
<feature type="region of interest" description="Disordered" evidence="9">
    <location>
        <begin position="181"/>
        <end position="205"/>
    </location>
</feature>
<dbReference type="RefSeq" id="XP_018695730.1">
    <property type="nucleotide sequence ID" value="XM_018836080.1"/>
</dbReference>
<keyword evidence="2" id="KW-0479">Metal-binding</keyword>
<dbReference type="GO" id="GO:0047596">
    <property type="term" value="F:6-methylsalicylate decarboxylase activity"/>
    <property type="evidence" value="ECO:0007669"/>
    <property type="project" value="UniProtKB-EC"/>
</dbReference>
<dbReference type="SUPFAM" id="SSF51556">
    <property type="entry name" value="Metallo-dependent hydrolases"/>
    <property type="match status" value="1"/>
</dbReference>
<evidence type="ECO:0000256" key="8">
    <source>
        <dbReference type="RuleBase" id="RU366045"/>
    </source>
</evidence>
<dbReference type="InterPro" id="IPR032465">
    <property type="entry name" value="ACMSD"/>
</dbReference>
<keyword evidence="5 8" id="KW-0456">Lyase</keyword>
<gene>
    <name evidence="11" type="ORF">AYL99_04566</name>
</gene>
<dbReference type="GO" id="GO:0019748">
    <property type="term" value="P:secondary metabolic process"/>
    <property type="evidence" value="ECO:0007669"/>
    <property type="project" value="TreeGrafter"/>
</dbReference>
<dbReference type="PANTHER" id="PTHR21240:SF29">
    <property type="entry name" value="AMIDOHYDROLASE-RELATED DOMAIN-CONTAINING PROTEIN"/>
    <property type="match status" value="1"/>
</dbReference>
<proteinExistence type="inferred from homology"/>
<dbReference type="Gene3D" id="3.20.20.140">
    <property type="entry name" value="Metal-dependent hydrolases"/>
    <property type="match status" value="1"/>
</dbReference>
<evidence type="ECO:0000256" key="9">
    <source>
        <dbReference type="SAM" id="MobiDB-lite"/>
    </source>
</evidence>
<dbReference type="Pfam" id="PF04909">
    <property type="entry name" value="Amidohydro_2"/>
    <property type="match status" value="1"/>
</dbReference>
<protein>
    <recommendedName>
        <fullName evidence="7">6-methylsalicylate decarboxylase</fullName>
        <ecNumber evidence="7">4.1.1.52</ecNumber>
    </recommendedName>
</protein>
<evidence type="ECO:0000313" key="11">
    <source>
        <dbReference type="EMBL" id="OAP62363.1"/>
    </source>
</evidence>
<name>A0A178ZT54_9EURO</name>
<feature type="domain" description="Amidohydrolase-related" evidence="10">
    <location>
        <begin position="4"/>
        <end position="369"/>
    </location>
</feature>
<dbReference type="AlphaFoldDB" id="A0A178ZT54"/>
<dbReference type="GO" id="GO:0005829">
    <property type="term" value="C:cytosol"/>
    <property type="evidence" value="ECO:0007669"/>
    <property type="project" value="TreeGrafter"/>
</dbReference>
<keyword evidence="3 8" id="KW-0210">Decarboxylase</keyword>
<dbReference type="GO" id="GO:0046872">
    <property type="term" value="F:metal ion binding"/>
    <property type="evidence" value="ECO:0007669"/>
    <property type="project" value="UniProtKB-KW"/>
</dbReference>
<keyword evidence="12" id="KW-1185">Reference proteome</keyword>
<reference evidence="11 12" key="1">
    <citation type="submission" date="2016-04" db="EMBL/GenBank/DDBJ databases">
        <title>Draft genome of Fonsecaea erecta CBS 125763.</title>
        <authorList>
            <person name="Weiss V.A."/>
            <person name="Vicente V.A."/>
            <person name="Raittz R.T."/>
            <person name="Moreno L.F."/>
            <person name="De Souza E.M."/>
            <person name="Pedrosa F.O."/>
            <person name="Steffens M.B."/>
            <person name="Faoro H."/>
            <person name="Tadra-Sfeir M.Z."/>
            <person name="Najafzadeh M.J."/>
            <person name="Felipe M.S."/>
            <person name="Teixeira M."/>
            <person name="Sun J."/>
            <person name="Xi L."/>
            <person name="Gomes R."/>
            <person name="De Azevedo C.M."/>
            <person name="Salgado C.G."/>
            <person name="Da Silva M.B."/>
            <person name="Nascimento M.F."/>
            <person name="Queiroz-Telles F."/>
            <person name="Attili D.S."/>
            <person name="Gorbushina A."/>
        </authorList>
    </citation>
    <scope>NUCLEOTIDE SEQUENCE [LARGE SCALE GENOMIC DNA]</scope>
    <source>
        <strain evidence="11 12">CBS 125763</strain>
    </source>
</reference>
<organism evidence="11 12">
    <name type="scientific">Fonsecaea erecta</name>
    <dbReference type="NCBI Taxonomy" id="1367422"/>
    <lineage>
        <taxon>Eukaryota</taxon>
        <taxon>Fungi</taxon>
        <taxon>Dikarya</taxon>
        <taxon>Ascomycota</taxon>
        <taxon>Pezizomycotina</taxon>
        <taxon>Eurotiomycetes</taxon>
        <taxon>Chaetothyriomycetidae</taxon>
        <taxon>Chaetothyriales</taxon>
        <taxon>Herpotrichiellaceae</taxon>
        <taxon>Fonsecaea</taxon>
    </lineage>
</organism>
<evidence type="ECO:0000256" key="6">
    <source>
        <dbReference type="ARBA" id="ARBA00036832"/>
    </source>
</evidence>
<accession>A0A178ZT54</accession>
<keyword evidence="4" id="KW-0862">Zinc</keyword>
<evidence type="ECO:0000259" key="10">
    <source>
        <dbReference type="Pfam" id="PF04909"/>
    </source>
</evidence>
<evidence type="ECO:0000256" key="4">
    <source>
        <dbReference type="ARBA" id="ARBA00022833"/>
    </source>
</evidence>
<dbReference type="InterPro" id="IPR032466">
    <property type="entry name" value="Metal_Hydrolase"/>
</dbReference>
<sequence length="376" mass="40748">MEKIDVHAHAIPPAYRAHLVAYGHEHPDGMPSIPAWSAASHLAFMEKMGIYMSILSITSPGTSLASHDDELNRRITREANDDLARTCREHSDKFRFFASLPLPDVDGALAEIDRVLDRDEQASEQQTGLAPGRMCVGFVILSNAAGTYPGDKSLAPVWEKLNERKAVVFVHPTSCHLCPSSSATAGHGEPPTASASTSSRNGRRAVSSYHPLPVLPNPMLEFPFDTTRAIVSLILSGTIQRNPDVQIIIPHAGAVLPPLIARFAAVSSFIVQAASATGQDAGVIAVSEQEVKKIFARRCYFDLSGTPFPDQLKMLLLVMPDARRILYGTDYPFTPGNALIAAKTVLDGALLQFFPGEKADKVMRENAAECILGQRE</sequence>
<evidence type="ECO:0000256" key="7">
    <source>
        <dbReference type="ARBA" id="ARBA00038889"/>
    </source>
</evidence>
<evidence type="ECO:0000256" key="1">
    <source>
        <dbReference type="ARBA" id="ARBA00005871"/>
    </source>
</evidence>
<dbReference type="EMBL" id="LVYI01000003">
    <property type="protein sequence ID" value="OAP62363.1"/>
    <property type="molecule type" value="Genomic_DNA"/>
</dbReference>
<dbReference type="OrthoDB" id="2832284at2759"/>
<dbReference type="Proteomes" id="UP000078343">
    <property type="component" value="Unassembled WGS sequence"/>
</dbReference>
<evidence type="ECO:0000256" key="3">
    <source>
        <dbReference type="ARBA" id="ARBA00022793"/>
    </source>
</evidence>